<evidence type="ECO:0000256" key="5">
    <source>
        <dbReference type="SAM" id="MobiDB-lite"/>
    </source>
</evidence>
<reference evidence="7 8" key="1">
    <citation type="journal article" date="2018" name="Sci. Rep.">
        <title>Comparative genomics provides insights into the lifestyle and reveals functional heterogeneity of dark septate endophytic fungi.</title>
        <authorList>
            <person name="Knapp D.G."/>
            <person name="Nemeth J.B."/>
            <person name="Barry K."/>
            <person name="Hainaut M."/>
            <person name="Henrissat B."/>
            <person name="Johnson J."/>
            <person name="Kuo A."/>
            <person name="Lim J.H.P."/>
            <person name="Lipzen A."/>
            <person name="Nolan M."/>
            <person name="Ohm R.A."/>
            <person name="Tamas L."/>
            <person name="Grigoriev I.V."/>
            <person name="Spatafora J.W."/>
            <person name="Nagy L.G."/>
            <person name="Kovacs G.M."/>
        </authorList>
    </citation>
    <scope>NUCLEOTIDE SEQUENCE [LARGE SCALE GENOMIC DNA]</scope>
    <source>
        <strain evidence="7 8">DSE2036</strain>
    </source>
</reference>
<feature type="region of interest" description="Disordered" evidence="5">
    <location>
        <begin position="550"/>
        <end position="572"/>
    </location>
</feature>
<feature type="region of interest" description="Disordered" evidence="5">
    <location>
        <begin position="317"/>
        <end position="339"/>
    </location>
</feature>
<feature type="repeat" description="WD" evidence="4">
    <location>
        <begin position="919"/>
        <end position="958"/>
    </location>
</feature>
<keyword evidence="2 4" id="KW-0853">WD repeat</keyword>
<evidence type="ECO:0000256" key="4">
    <source>
        <dbReference type="PROSITE-ProRule" id="PRU00221"/>
    </source>
</evidence>
<feature type="region of interest" description="Disordered" evidence="5">
    <location>
        <begin position="136"/>
        <end position="283"/>
    </location>
</feature>
<feature type="compositionally biased region" description="Polar residues" evidence="5">
    <location>
        <begin position="551"/>
        <end position="562"/>
    </location>
</feature>
<proteinExistence type="inferred from homology"/>
<feature type="compositionally biased region" description="Basic residues" evidence="5">
    <location>
        <begin position="587"/>
        <end position="608"/>
    </location>
</feature>
<keyword evidence="8" id="KW-1185">Reference proteome</keyword>
<dbReference type="InterPro" id="IPR001810">
    <property type="entry name" value="F-box_dom"/>
</dbReference>
<dbReference type="SMART" id="SM00320">
    <property type="entry name" value="WD40"/>
    <property type="match status" value="7"/>
</dbReference>
<feature type="compositionally biased region" description="Polar residues" evidence="5">
    <location>
        <begin position="254"/>
        <end position="268"/>
    </location>
</feature>
<dbReference type="CDD" id="cd22147">
    <property type="entry name" value="F-box_SpPof1-like"/>
    <property type="match status" value="1"/>
</dbReference>
<dbReference type="PRINTS" id="PR00320">
    <property type="entry name" value="GPROTEINBRPT"/>
</dbReference>
<accession>A0A2V1DWS1</accession>
<feature type="repeat" description="WD" evidence="4">
    <location>
        <begin position="791"/>
        <end position="810"/>
    </location>
</feature>
<comment type="similarity">
    <text evidence="1">Belongs to the WD repeat MET30/SCONB/SCON-2 family.</text>
</comment>
<feature type="region of interest" description="Disordered" evidence="5">
    <location>
        <begin position="358"/>
        <end position="385"/>
    </location>
</feature>
<feature type="compositionally biased region" description="Polar residues" evidence="5">
    <location>
        <begin position="195"/>
        <end position="206"/>
    </location>
</feature>
<dbReference type="InterPro" id="IPR036047">
    <property type="entry name" value="F-box-like_dom_sf"/>
</dbReference>
<dbReference type="InterPro" id="IPR015943">
    <property type="entry name" value="WD40/YVTN_repeat-like_dom_sf"/>
</dbReference>
<dbReference type="SMART" id="SM00256">
    <property type="entry name" value="FBOX"/>
    <property type="match status" value="1"/>
</dbReference>
<keyword evidence="3" id="KW-0677">Repeat</keyword>
<dbReference type="PROSITE" id="PS50082">
    <property type="entry name" value="WD_REPEATS_2"/>
    <property type="match status" value="5"/>
</dbReference>
<evidence type="ECO:0000313" key="8">
    <source>
        <dbReference type="Proteomes" id="UP000244855"/>
    </source>
</evidence>
<gene>
    <name evidence="7" type="ORF">DM02DRAFT_613513</name>
</gene>
<organism evidence="7 8">
    <name type="scientific">Periconia macrospinosa</name>
    <dbReference type="NCBI Taxonomy" id="97972"/>
    <lineage>
        <taxon>Eukaryota</taxon>
        <taxon>Fungi</taxon>
        <taxon>Dikarya</taxon>
        <taxon>Ascomycota</taxon>
        <taxon>Pezizomycotina</taxon>
        <taxon>Dothideomycetes</taxon>
        <taxon>Pleosporomycetidae</taxon>
        <taxon>Pleosporales</taxon>
        <taxon>Massarineae</taxon>
        <taxon>Periconiaceae</taxon>
        <taxon>Periconia</taxon>
    </lineage>
</organism>
<evidence type="ECO:0000256" key="1">
    <source>
        <dbReference type="ARBA" id="ARBA00007968"/>
    </source>
</evidence>
<dbReference type="Proteomes" id="UP000244855">
    <property type="component" value="Unassembled WGS sequence"/>
</dbReference>
<dbReference type="PROSITE" id="PS00678">
    <property type="entry name" value="WD_REPEATS_1"/>
    <property type="match status" value="1"/>
</dbReference>
<protein>
    <submittedName>
        <fullName evidence="7">WD40 repeat-like protein</fullName>
    </submittedName>
</protein>
<feature type="compositionally biased region" description="Polar residues" evidence="5">
    <location>
        <begin position="325"/>
        <end position="339"/>
    </location>
</feature>
<evidence type="ECO:0000313" key="7">
    <source>
        <dbReference type="EMBL" id="PVI01705.1"/>
    </source>
</evidence>
<dbReference type="CDD" id="cd00200">
    <property type="entry name" value="WD40"/>
    <property type="match status" value="1"/>
</dbReference>
<dbReference type="PANTHER" id="PTHR19848">
    <property type="entry name" value="WD40 REPEAT PROTEIN"/>
    <property type="match status" value="1"/>
</dbReference>
<dbReference type="SUPFAM" id="SSF50978">
    <property type="entry name" value="WD40 repeat-like"/>
    <property type="match status" value="1"/>
</dbReference>
<feature type="repeat" description="WD" evidence="4">
    <location>
        <begin position="721"/>
        <end position="760"/>
    </location>
</feature>
<dbReference type="SUPFAM" id="SSF81383">
    <property type="entry name" value="F-box domain"/>
    <property type="match status" value="1"/>
</dbReference>
<feature type="domain" description="F-box" evidence="6">
    <location>
        <begin position="465"/>
        <end position="512"/>
    </location>
</feature>
<dbReference type="EMBL" id="KZ805354">
    <property type="protein sequence ID" value="PVI01705.1"/>
    <property type="molecule type" value="Genomic_DNA"/>
</dbReference>
<feature type="compositionally biased region" description="Basic residues" evidence="5">
    <location>
        <begin position="179"/>
        <end position="194"/>
    </location>
</feature>
<dbReference type="Pfam" id="PF12937">
    <property type="entry name" value="F-box-like"/>
    <property type="match status" value="1"/>
</dbReference>
<dbReference type="InterPro" id="IPR019775">
    <property type="entry name" value="WD40_repeat_CS"/>
</dbReference>
<feature type="region of interest" description="Disordered" evidence="5">
    <location>
        <begin position="585"/>
        <end position="611"/>
    </location>
</feature>
<evidence type="ECO:0000259" key="6">
    <source>
        <dbReference type="PROSITE" id="PS50181"/>
    </source>
</evidence>
<dbReference type="Pfam" id="PF00400">
    <property type="entry name" value="WD40"/>
    <property type="match status" value="7"/>
</dbReference>
<name>A0A2V1DWS1_9PLEO</name>
<dbReference type="Gene3D" id="2.130.10.10">
    <property type="entry name" value="YVTN repeat-like/Quinoprotein amine dehydrogenase"/>
    <property type="match status" value="1"/>
</dbReference>
<dbReference type="Gene3D" id="1.20.1280.50">
    <property type="match status" value="1"/>
</dbReference>
<evidence type="ECO:0000256" key="3">
    <source>
        <dbReference type="ARBA" id="ARBA00022737"/>
    </source>
</evidence>
<dbReference type="PANTHER" id="PTHR19848:SF8">
    <property type="entry name" value="F-BOX AND WD REPEAT DOMAIN CONTAINING 7"/>
    <property type="match status" value="1"/>
</dbReference>
<dbReference type="InterPro" id="IPR020472">
    <property type="entry name" value="WD40_PAC1"/>
</dbReference>
<sequence length="1068" mass="117645">MTSPGRRAEVSSTAIQGQTMEPFGTVAHLSIAPATTTTVVTTTTTTTTQFPPMYLKQPRSLSERDPKEYPLAHAHAPESIRKFCFDIGGEQALFQEANDGPEAIAEHQTLHQNLNTSNGKLQSFESLKGKPAFATPSRIARPHTALPHPALRSVSGRRKRSSSPVSPPSIAEAAEIASLHRRSKKPRLSIHNHKNNGSTGLSSNFTPEEIDDSIPATPDTDAGGSKSLSTARSKRASLRHLSQQVRKPNPPPTWQLQESLAGPSNSKQAIEGEESNGPEEHMVSTPVMEGPGIAATPPIADTDLEPVGPFAPADITYPQRPTPLDTLSAQDASLPSPSLSPVTAAANLAQQTNSSATFLGDDEEDSHEVSSLDISHDFSAERNSSNNLSISPWSKRIQLPEPELNPGMNAQLPTPPTVMDIPTMLDSFDQLPDQMKTYVMYQMLRRCPKPTLHFVADVVNPALKCDFIALLPVELSLNIIGYLDAQSMCSAAQVSRKWREMIDTDEGAWKELLDRDGFVLPENELERAMEEGWGWQYPQTRDSYECDLRTAMSSRRSDATTPPSLPSAATVADADSMGAVTRSWASRLKRKASNKHASSSKKQRKRGPANRYQNALQARFAPLQQGPFECAKLARLNIPEPDIGLPSLRKMHLYKSLYQRHHSIRKSWMDTETKPKHIAFRAHQRHVVTCLQFDTDKILTGSDDTNINVYDTKTGALRNRLEGHEGGVWALQYEGNTLVSGSTDRSVRVWDIEKGKCTQVFQGHTSTVRCLVILKPTKIGETADGQPIMMPKDDLIITGSRDSSLRVWKLPKPGERSIMQTGPSAVDYDNPYFIRALTGHHHSVRAIAAHCDTLVSGSYDCNVRVWKISTGETLFRLQGHSQKVYSVVLDTERNRCISGSMDNMVKVWSLDTGACIFTLEGHTSLVGLLDLSHGRLVSAAADSTLRIWDPENGQCKSRLCAHTGAITCFQHDGQKVISGSDRTLKMWNVQTGEFVKDLLTDLSGVWQVKFNERRCVAAVQRNSMTYIEVLDFGASRDGVPLEQRGKRIVVDTQGNEILENEEMEGDAV</sequence>
<dbReference type="AlphaFoldDB" id="A0A2V1DWS1"/>
<feature type="repeat" description="WD" evidence="4">
    <location>
        <begin position="837"/>
        <end position="876"/>
    </location>
</feature>
<feature type="repeat" description="WD" evidence="4">
    <location>
        <begin position="877"/>
        <end position="918"/>
    </location>
</feature>
<dbReference type="OrthoDB" id="190105at2759"/>
<feature type="compositionally biased region" description="Basic and acidic residues" evidence="5">
    <location>
        <begin position="367"/>
        <end position="380"/>
    </location>
</feature>
<evidence type="ECO:0000256" key="2">
    <source>
        <dbReference type="ARBA" id="ARBA00022574"/>
    </source>
</evidence>
<dbReference type="PROSITE" id="PS50181">
    <property type="entry name" value="FBOX"/>
    <property type="match status" value="1"/>
</dbReference>
<dbReference type="PROSITE" id="PS50294">
    <property type="entry name" value="WD_REPEATS_REGION"/>
    <property type="match status" value="4"/>
</dbReference>
<dbReference type="STRING" id="97972.A0A2V1DWS1"/>
<dbReference type="InterPro" id="IPR036322">
    <property type="entry name" value="WD40_repeat_dom_sf"/>
</dbReference>
<dbReference type="InterPro" id="IPR001680">
    <property type="entry name" value="WD40_rpt"/>
</dbReference>